<proteinExistence type="predicted"/>
<protein>
    <submittedName>
        <fullName evidence="1">Uncharacterized protein</fullName>
    </submittedName>
</protein>
<dbReference type="SUPFAM" id="SSF49899">
    <property type="entry name" value="Concanavalin A-like lectins/glucanases"/>
    <property type="match status" value="1"/>
</dbReference>
<name>A0ABW3APH6_9SPHI</name>
<accession>A0ABW3APH6</accession>
<keyword evidence="2" id="KW-1185">Reference proteome</keyword>
<dbReference type="EMBL" id="JBHTHZ010000002">
    <property type="protein sequence ID" value="MFD0792759.1"/>
    <property type="molecule type" value="Genomic_DNA"/>
</dbReference>
<evidence type="ECO:0000313" key="2">
    <source>
        <dbReference type="Proteomes" id="UP001597010"/>
    </source>
</evidence>
<evidence type="ECO:0000313" key="1">
    <source>
        <dbReference type="EMBL" id="MFD0792759.1"/>
    </source>
</evidence>
<comment type="caution">
    <text evidence="1">The sequence shown here is derived from an EMBL/GenBank/DDBJ whole genome shotgun (WGS) entry which is preliminary data.</text>
</comment>
<dbReference type="Gene3D" id="2.60.120.200">
    <property type="match status" value="1"/>
</dbReference>
<dbReference type="RefSeq" id="WP_377111539.1">
    <property type="nucleotide sequence ID" value="NZ_JBHTHZ010000002.1"/>
</dbReference>
<gene>
    <name evidence="1" type="ORF">ACFQZX_03980</name>
</gene>
<sequence length="266" mass="29731">MASRNGLNPKIRGLKGVGFNRALPSSFGWGNGIWPDGTNDYLIVPKLIGKIIPPQFTVEYWSKFPDILNDLCGVFRFYGSGNSTIMIARAQKSPMQLQITIAEQGGADYCNIPTDTKKTMIAHSIDMLSGTASFYSPNTPVSVRSYSNLIPKAGTTIENFEFFTPGRFTTSFGNTALDEFRFYKKLITQAGFDTNYNAGSGNNPFETENLMVWFKFEKFEMLDFSELQDGSDMRLGIRDHSGNNYHAQPFNMDTNSASPTYVLKPF</sequence>
<reference evidence="2" key="1">
    <citation type="journal article" date="2019" name="Int. J. Syst. Evol. Microbiol.">
        <title>The Global Catalogue of Microorganisms (GCM) 10K type strain sequencing project: providing services to taxonomists for standard genome sequencing and annotation.</title>
        <authorList>
            <consortium name="The Broad Institute Genomics Platform"/>
            <consortium name="The Broad Institute Genome Sequencing Center for Infectious Disease"/>
            <person name="Wu L."/>
            <person name="Ma J."/>
        </authorList>
    </citation>
    <scope>NUCLEOTIDE SEQUENCE [LARGE SCALE GENOMIC DNA]</scope>
    <source>
        <strain evidence="2">CCUG 61484</strain>
    </source>
</reference>
<organism evidence="1 2">
    <name type="scientific">Mucilaginibacter litoreus</name>
    <dbReference type="NCBI Taxonomy" id="1048221"/>
    <lineage>
        <taxon>Bacteria</taxon>
        <taxon>Pseudomonadati</taxon>
        <taxon>Bacteroidota</taxon>
        <taxon>Sphingobacteriia</taxon>
        <taxon>Sphingobacteriales</taxon>
        <taxon>Sphingobacteriaceae</taxon>
        <taxon>Mucilaginibacter</taxon>
    </lineage>
</organism>
<dbReference type="Proteomes" id="UP001597010">
    <property type="component" value="Unassembled WGS sequence"/>
</dbReference>
<dbReference type="InterPro" id="IPR013320">
    <property type="entry name" value="ConA-like_dom_sf"/>
</dbReference>